<dbReference type="PROSITE" id="PS50006">
    <property type="entry name" value="FHA_DOMAIN"/>
    <property type="match status" value="1"/>
</dbReference>
<dbReference type="Gene3D" id="1.10.510.10">
    <property type="entry name" value="Transferase(Phosphotransferase) domain 1"/>
    <property type="match status" value="1"/>
</dbReference>
<organism evidence="7">
    <name type="scientific">Leptolyngbya sp. NK1-12</name>
    <dbReference type="NCBI Taxonomy" id="2547451"/>
    <lineage>
        <taxon>Bacteria</taxon>
        <taxon>Bacillati</taxon>
        <taxon>Cyanobacteriota</taxon>
        <taxon>Cyanophyceae</taxon>
        <taxon>Leptolyngbyales</taxon>
        <taxon>Leptolyngbyaceae</taxon>
        <taxon>Leptolyngbya group</taxon>
        <taxon>Leptolyngbya</taxon>
    </lineage>
</organism>
<dbReference type="Gene3D" id="3.30.200.20">
    <property type="entry name" value="Phosphorylase Kinase, domain 1"/>
    <property type="match status" value="1"/>
</dbReference>
<keyword evidence="2" id="KW-0677">Repeat</keyword>
<dbReference type="InterPro" id="IPR011009">
    <property type="entry name" value="Kinase-like_dom_sf"/>
</dbReference>
<dbReference type="PANTHER" id="PTHR22847">
    <property type="entry name" value="WD40 REPEAT PROTEIN"/>
    <property type="match status" value="1"/>
</dbReference>
<dbReference type="InterPro" id="IPR036322">
    <property type="entry name" value="WD40_repeat_dom_sf"/>
</dbReference>
<feature type="repeat" description="WD" evidence="3">
    <location>
        <begin position="550"/>
        <end position="591"/>
    </location>
</feature>
<feature type="repeat" description="WD" evidence="3">
    <location>
        <begin position="1013"/>
        <end position="1045"/>
    </location>
</feature>
<dbReference type="SUPFAM" id="SSF56112">
    <property type="entry name" value="Protein kinase-like (PK-like)"/>
    <property type="match status" value="1"/>
</dbReference>
<feature type="region of interest" description="Disordered" evidence="4">
    <location>
        <begin position="412"/>
        <end position="437"/>
    </location>
</feature>
<feature type="domain" description="Protein kinase" evidence="6">
    <location>
        <begin position="19"/>
        <end position="312"/>
    </location>
</feature>
<feature type="repeat" description="WD" evidence="3">
    <location>
        <begin position="930"/>
        <end position="971"/>
    </location>
</feature>
<dbReference type="Gene3D" id="2.130.10.10">
    <property type="entry name" value="YVTN repeat-like/Quinoprotein amine dehydrogenase"/>
    <property type="match status" value="6"/>
</dbReference>
<feature type="repeat" description="WD" evidence="3">
    <location>
        <begin position="673"/>
        <end position="713"/>
    </location>
</feature>
<dbReference type="PROSITE" id="PS50011">
    <property type="entry name" value="PROTEIN_KINASE_DOM"/>
    <property type="match status" value="1"/>
</dbReference>
<evidence type="ECO:0000256" key="1">
    <source>
        <dbReference type="ARBA" id="ARBA00022574"/>
    </source>
</evidence>
<dbReference type="InterPro" id="IPR019734">
    <property type="entry name" value="TPR_rpt"/>
</dbReference>
<feature type="domain" description="FHA" evidence="5">
    <location>
        <begin position="1271"/>
        <end position="1324"/>
    </location>
</feature>
<dbReference type="GO" id="GO:0005524">
    <property type="term" value="F:ATP binding"/>
    <property type="evidence" value="ECO:0007669"/>
    <property type="project" value="InterPro"/>
</dbReference>
<dbReference type="EMBL" id="CP053587">
    <property type="protein sequence ID" value="WNZ27517.1"/>
    <property type="molecule type" value="Genomic_DNA"/>
</dbReference>
<feature type="repeat" description="WD" evidence="3">
    <location>
        <begin position="472"/>
        <end position="513"/>
    </location>
</feature>
<evidence type="ECO:0000256" key="4">
    <source>
        <dbReference type="SAM" id="MobiDB-lite"/>
    </source>
</evidence>
<dbReference type="Pfam" id="PF13432">
    <property type="entry name" value="TPR_16"/>
    <property type="match status" value="2"/>
</dbReference>
<dbReference type="InterPro" id="IPR000253">
    <property type="entry name" value="FHA_dom"/>
</dbReference>
<evidence type="ECO:0000259" key="6">
    <source>
        <dbReference type="PROSITE" id="PS50011"/>
    </source>
</evidence>
<dbReference type="SMART" id="SM00320">
    <property type="entry name" value="WD40"/>
    <property type="match status" value="14"/>
</dbReference>
<dbReference type="InterPro" id="IPR001245">
    <property type="entry name" value="Ser-Thr/Tyr_kinase_cat_dom"/>
</dbReference>
<dbReference type="PROSITE" id="PS50294">
    <property type="entry name" value="WD_REPEATS_REGION"/>
    <property type="match status" value="11"/>
</dbReference>
<dbReference type="GO" id="GO:0004672">
    <property type="term" value="F:protein kinase activity"/>
    <property type="evidence" value="ECO:0007669"/>
    <property type="project" value="InterPro"/>
</dbReference>
<dbReference type="PRINTS" id="PR00320">
    <property type="entry name" value="GPROTEINBRPT"/>
</dbReference>
<feature type="repeat" description="WD" evidence="3">
    <location>
        <begin position="888"/>
        <end position="929"/>
    </location>
</feature>
<evidence type="ECO:0000256" key="3">
    <source>
        <dbReference type="PROSITE-ProRule" id="PRU00221"/>
    </source>
</evidence>
<feature type="repeat" description="WD" evidence="3">
    <location>
        <begin position="1054"/>
        <end position="1095"/>
    </location>
</feature>
<sequence>MSNQISTQWQAGDILLKRYKIVAILGQDELGEIYKATHLTWKTDLIIRSFKPDLITSMGGVEALQTDVAAWINLGLHPHILSCYYLRQIDGLLLLFTEYSSGSNLRTWIRNRDLYRGGTSLRRILDIAIQLAWGLDFAHQQGVVHHNVSPDTVYLTPKTVAKLGDFGLTNAHRAAGGGLHPALSDVEGWGLTVLEMFLGERVESGSAAEVLATYLKTGSPDRASGTDSFPQIPALPEPLLDLLQTCLTTPTTVDMQQVAQRLQTIYQLLTASTYPRQASPASSLADRLNNQALCQLDLDAPEAAAALWERAVSLQPDHATSTYNRGLLNWRLGAIDDWALLRQLESCRTIGASTEAPIVDYLIGVVQLERGDYQAALASLDAAQGLPDDLASELEAVRSFALTQPPSRQWLRQLNDRNSPNRNSPDRSNPTPSSQPSQAIALSADGRYALSGGADGQVKLWQVETGQCLYVFRGHQAEVTALAFSPDGSYVVSGSADNTLKLWNLTSTSLVHTFDGLRLRRLTYQSPVDKLLERLSVSTKKLIGSNANRASGHQAPVLAVDFSADRQYLLSGGADKTVKLWDVETGRCLQTFRGHKQPVFAVQFSPDRRHCLSVSEDQTVRMWDLATGATVQTLQGFHDLTAAVFSPDGEQILTAGSVVRLWDAESGDVAKTLAGHSARVTSVAFLDANWVLTGGEDRLLRLWEIETGRCLRTFERHGLGVQALRVSSDLSDFQSGIKAGSHYALSADATSLNLWAVSRDASPVAPLYLVRSRSLETLSTQEHQTRQALMQAQTAVQQGQYATAAQQLRQVRSQSGHVPPEADQAWFDLYLYLPRQALNQVWEQPSLQRHTSRIYSVAVQTNGRALTGSADQTVKLWDLTTGRCLLSFEGHRGAVYAVQFHPDGTYAVSASADGCLKIWHIQSGECVWTLEGHTDAVNAVAFSPDGRFLLSGSTDRTCKLWDTAAGYCLRTFDAQPASITAVAFSPDGRAVLTGSADRTLKLWDMAGQTLQTLTGHSASISAVAFSADGRHLLSGSADNTLKLWNRNGNCLRTLTGHQAAVRAVAISGDGNYAVSGSDDKTLKLWNLNSGECLRTLTGHPDVVRAVAWSPEGRYLLSGSDDHSSKLWILDWELTDQSATAWDEAAKPYLETFLALQTAVTPANSDDPKAVLAALKPNPTWTETDFSRLLRTLRQAGYGWLQVEGVRQQLMRMAQAATAQPVLKQPDSTVFATAFKEFTTVFGDSPTARVTLTVTSGSLTGEEFVFQEPTTCIIGRAKDCQLQLPNDEQHNTVSRYHCALEINPPMIRIRDLGSLHGTYVNGQMIGRRAINPSQNQPQPSPESLPDYALADGDEIRLGKVGLRVTIVGAELDPNQTSFDETGLIDQTIFPANPAANTTDHHS</sequence>
<keyword evidence="1 3" id="KW-0853">WD repeat</keyword>
<dbReference type="CDD" id="cd00200">
    <property type="entry name" value="WD40"/>
    <property type="match status" value="2"/>
</dbReference>
<dbReference type="PROSITE" id="PS50082">
    <property type="entry name" value="WD_REPEATS_2"/>
    <property type="match status" value="12"/>
</dbReference>
<dbReference type="InterPro" id="IPR000719">
    <property type="entry name" value="Prot_kinase_dom"/>
</dbReference>
<feature type="repeat" description="WD" evidence="3">
    <location>
        <begin position="847"/>
        <end position="887"/>
    </location>
</feature>
<dbReference type="InterPro" id="IPR001680">
    <property type="entry name" value="WD40_rpt"/>
</dbReference>
<gene>
    <name evidence="7" type="ORF">HJG54_32085</name>
</gene>
<dbReference type="Pfam" id="PF00498">
    <property type="entry name" value="FHA"/>
    <property type="match status" value="1"/>
</dbReference>
<feature type="repeat" description="WD" evidence="3">
    <location>
        <begin position="972"/>
        <end position="1005"/>
    </location>
</feature>
<protein>
    <submittedName>
        <fullName evidence="7">FHA domain-containing protein</fullName>
    </submittedName>
</protein>
<dbReference type="SUPFAM" id="SSF49879">
    <property type="entry name" value="SMAD/FHA domain"/>
    <property type="match status" value="1"/>
</dbReference>
<dbReference type="Pfam" id="PF00400">
    <property type="entry name" value="WD40"/>
    <property type="match status" value="12"/>
</dbReference>
<dbReference type="Pfam" id="PF07714">
    <property type="entry name" value="PK_Tyr_Ser-Thr"/>
    <property type="match status" value="1"/>
</dbReference>
<dbReference type="Gene3D" id="1.25.40.10">
    <property type="entry name" value="Tetratricopeptide repeat domain"/>
    <property type="match status" value="1"/>
</dbReference>
<dbReference type="SUPFAM" id="SSF48452">
    <property type="entry name" value="TPR-like"/>
    <property type="match status" value="1"/>
</dbReference>
<evidence type="ECO:0000259" key="5">
    <source>
        <dbReference type="PROSITE" id="PS50006"/>
    </source>
</evidence>
<dbReference type="SMART" id="SM00240">
    <property type="entry name" value="FHA"/>
    <property type="match status" value="1"/>
</dbReference>
<dbReference type="InterPro" id="IPR015943">
    <property type="entry name" value="WD40/YVTN_repeat-like_dom_sf"/>
</dbReference>
<evidence type="ECO:0000313" key="7">
    <source>
        <dbReference type="EMBL" id="WNZ27517.1"/>
    </source>
</evidence>
<accession>A0AA96WKD5</accession>
<dbReference type="InterPro" id="IPR008984">
    <property type="entry name" value="SMAD_FHA_dom_sf"/>
</dbReference>
<name>A0AA96WKD5_9CYAN</name>
<dbReference type="SUPFAM" id="SSF50978">
    <property type="entry name" value="WD40 repeat-like"/>
    <property type="match status" value="2"/>
</dbReference>
<dbReference type="PANTHER" id="PTHR22847:SF637">
    <property type="entry name" value="WD REPEAT DOMAIN 5B"/>
    <property type="match status" value="1"/>
</dbReference>
<proteinExistence type="predicted"/>
<dbReference type="InterPro" id="IPR020472">
    <property type="entry name" value="WD40_PAC1"/>
</dbReference>
<feature type="repeat" description="WD" evidence="3">
    <location>
        <begin position="592"/>
        <end position="633"/>
    </location>
</feature>
<dbReference type="Gene3D" id="2.60.200.20">
    <property type="match status" value="1"/>
</dbReference>
<dbReference type="PROSITE" id="PS00678">
    <property type="entry name" value="WD_REPEATS_1"/>
    <property type="match status" value="7"/>
</dbReference>
<dbReference type="InterPro" id="IPR019775">
    <property type="entry name" value="WD40_repeat_CS"/>
</dbReference>
<dbReference type="InterPro" id="IPR011990">
    <property type="entry name" value="TPR-like_helical_dom_sf"/>
</dbReference>
<reference evidence="7" key="1">
    <citation type="submission" date="2020-05" db="EMBL/GenBank/DDBJ databases">
        <authorList>
            <person name="Zhu T."/>
            <person name="Keshari N."/>
            <person name="Lu X."/>
        </authorList>
    </citation>
    <scope>NUCLEOTIDE SEQUENCE</scope>
    <source>
        <strain evidence="7">NK1-12</strain>
    </source>
</reference>
<feature type="repeat" description="WD" evidence="3">
    <location>
        <begin position="1096"/>
        <end position="1127"/>
    </location>
</feature>
<dbReference type="SMART" id="SM00028">
    <property type="entry name" value="TPR"/>
    <property type="match status" value="2"/>
</dbReference>
<feature type="repeat" description="WD" evidence="3">
    <location>
        <begin position="439"/>
        <end position="471"/>
    </location>
</feature>
<evidence type="ECO:0000256" key="2">
    <source>
        <dbReference type="ARBA" id="ARBA00022737"/>
    </source>
</evidence>
<dbReference type="RefSeq" id="WP_316435850.1">
    <property type="nucleotide sequence ID" value="NZ_CP053587.1"/>
</dbReference>
<feature type="compositionally biased region" description="Low complexity" evidence="4">
    <location>
        <begin position="416"/>
        <end position="434"/>
    </location>
</feature>